<dbReference type="Proteomes" id="UP000199632">
    <property type="component" value="Unassembled WGS sequence"/>
</dbReference>
<dbReference type="RefSeq" id="WP_143049699.1">
    <property type="nucleotide sequence ID" value="NZ_BOND01000027.1"/>
</dbReference>
<dbReference type="SUPFAM" id="SSF52540">
    <property type="entry name" value="P-loop containing nucleoside triphosphate hydrolases"/>
    <property type="match status" value="1"/>
</dbReference>
<feature type="coiled-coil region" evidence="1">
    <location>
        <begin position="235"/>
        <end position="262"/>
    </location>
</feature>
<gene>
    <name evidence="2" type="ORF">SAMN05421684_1921</name>
</gene>
<sequence>MHIRIEAETGHGLRIIEEIPDFPISKIEGYNGIGKTNAIKLLRLCTGDQPFENDLSAWRTFRRHLAAARVQVTGLYGGRTIDINLDPERWPTKPEPLGDLLGSVRIDGTLALPADIPDVLRVFHILTTETPLEILAKRALRAERDLRSWLEYEAEPRQNDLDKIIGAVQVRISDCLPAQLPQELHAAESARRLLSGATSELDEAKRLAGLLEKAVEVADRLDQVRGRGPELDAKLGEIRRRLADLDDRKRTLDEQIEGASASQTANQAAEHEFDLAQKHLVRQDKSFRLAKTSLEKVAAAAGVAPERAPVSSRIADLSGQLAEMVDLLPQVNATPMLISVLTDLADRLEDGERHDLAGSVLIEASDAFPGLTVSQLRDLCQIQAEKLSRRTPSAQAEKLESQIDSVRNQLDALSQMAEKLDELDIAEGNLHRAEERLRNAVEGLPEQAARTVEELMANRNTLDDESRSLQGDEARFSQARDLLGGGLDEAALAAELHSLCQEARVDPGRVRGRRERHLAEIDDLTRRQIAIQQQFEKASRLADARTTQILEVGKELATDPRYEWLRAAHRELNQIRQRDASGYAEVLDGLSTKLAVARNRLEASYRGTSSVAQAFQRLHGELRSPSTGQVRTSRWDLAARTWLADQVRRWFNDDFLSAALFDGARDIRLDSSSLTVAWTGAEGPNEIPLAAFSSGQQAFAYTHARVAQLDQGPASENRLIALDEFGSYLDADRMNDLLGYLASRARANPYDQIVVVLPLERTPQLTPDSSERDHQRVEELQKRGYIAESVLS</sequence>
<dbReference type="OrthoDB" id="5139062at2"/>
<dbReference type="EMBL" id="FNQB01000001">
    <property type="protein sequence ID" value="SDY85429.1"/>
    <property type="molecule type" value="Genomic_DNA"/>
</dbReference>
<proteinExistence type="predicted"/>
<dbReference type="AlphaFoldDB" id="A0A1H3NB44"/>
<name>A0A1H3NB44_9ACTN</name>
<organism evidence="2 3">
    <name type="scientific">Asanoa ishikariensis</name>
    <dbReference type="NCBI Taxonomy" id="137265"/>
    <lineage>
        <taxon>Bacteria</taxon>
        <taxon>Bacillati</taxon>
        <taxon>Actinomycetota</taxon>
        <taxon>Actinomycetes</taxon>
        <taxon>Micromonosporales</taxon>
        <taxon>Micromonosporaceae</taxon>
        <taxon>Asanoa</taxon>
    </lineage>
</organism>
<feature type="coiled-coil region" evidence="1">
    <location>
        <begin position="396"/>
        <end position="472"/>
    </location>
</feature>
<evidence type="ECO:0008006" key="4">
    <source>
        <dbReference type="Google" id="ProtNLM"/>
    </source>
</evidence>
<evidence type="ECO:0000313" key="2">
    <source>
        <dbReference type="EMBL" id="SDY85429.1"/>
    </source>
</evidence>
<keyword evidence="1" id="KW-0175">Coiled coil</keyword>
<accession>A0A1H3NB44</accession>
<keyword evidence="3" id="KW-1185">Reference proteome</keyword>
<dbReference type="Gene3D" id="3.40.50.300">
    <property type="entry name" value="P-loop containing nucleotide triphosphate hydrolases"/>
    <property type="match status" value="1"/>
</dbReference>
<dbReference type="InterPro" id="IPR027417">
    <property type="entry name" value="P-loop_NTPase"/>
</dbReference>
<evidence type="ECO:0000256" key="1">
    <source>
        <dbReference type="SAM" id="Coils"/>
    </source>
</evidence>
<protein>
    <recommendedName>
        <fullName evidence="4">Exonuclease SbcCD, C subunit</fullName>
    </recommendedName>
</protein>
<evidence type="ECO:0000313" key="3">
    <source>
        <dbReference type="Proteomes" id="UP000199632"/>
    </source>
</evidence>
<reference evidence="3" key="1">
    <citation type="submission" date="2016-10" db="EMBL/GenBank/DDBJ databases">
        <authorList>
            <person name="Varghese N."/>
            <person name="Submissions S."/>
        </authorList>
    </citation>
    <scope>NUCLEOTIDE SEQUENCE [LARGE SCALE GENOMIC DNA]</scope>
    <source>
        <strain evidence="3">DSM 44718</strain>
    </source>
</reference>